<keyword evidence="1" id="KW-1133">Transmembrane helix</keyword>
<keyword evidence="1" id="KW-0472">Membrane</keyword>
<dbReference type="Proteomes" id="UP000198534">
    <property type="component" value="Unassembled WGS sequence"/>
</dbReference>
<evidence type="ECO:0000256" key="1">
    <source>
        <dbReference type="SAM" id="Phobius"/>
    </source>
</evidence>
<feature type="transmembrane region" description="Helical" evidence="1">
    <location>
        <begin position="76"/>
        <end position="102"/>
    </location>
</feature>
<accession>A0A1H2WFF7</accession>
<proteinExistence type="predicted"/>
<keyword evidence="3" id="KW-1185">Reference proteome</keyword>
<feature type="transmembrane region" description="Helical" evidence="1">
    <location>
        <begin position="49"/>
        <end position="69"/>
    </location>
</feature>
<sequence length="136" mass="14587">MEERKTGTHRRKKESIRPKAGLILLMFAGLLTLYVPAQLYWLAFVPGNFAFTGILFGGLLLACGVIGWLMPRYVRLLGVFGILLSILSLIGALGGLLIGMIAGITGGSLCIAWESNPEVGKNESLEDLSEEPIAAV</sequence>
<evidence type="ECO:0000313" key="3">
    <source>
        <dbReference type="Proteomes" id="UP000198534"/>
    </source>
</evidence>
<dbReference type="RefSeq" id="WP_091738626.1">
    <property type="nucleotide sequence ID" value="NZ_FNNQ01000006.1"/>
</dbReference>
<evidence type="ECO:0000313" key="2">
    <source>
        <dbReference type="EMBL" id="SDW78759.1"/>
    </source>
</evidence>
<name>A0A1H2WFF7_9BACL</name>
<keyword evidence="1" id="KW-0812">Transmembrane</keyword>
<dbReference type="InterPro" id="IPR046096">
    <property type="entry name" value="DUF6114"/>
</dbReference>
<dbReference type="Pfam" id="PF19609">
    <property type="entry name" value="DUF6114"/>
    <property type="match status" value="1"/>
</dbReference>
<dbReference type="STRING" id="1048340.SAMN05444487_10699"/>
<dbReference type="OrthoDB" id="2989489at2"/>
<dbReference type="AlphaFoldDB" id="A0A1H2WFF7"/>
<gene>
    <name evidence="2" type="ORF">SAMN05444487_10699</name>
</gene>
<reference evidence="2 3" key="1">
    <citation type="submission" date="2016-10" db="EMBL/GenBank/DDBJ databases">
        <authorList>
            <person name="de Groot N.N."/>
        </authorList>
    </citation>
    <scope>NUCLEOTIDE SEQUENCE [LARGE SCALE GENOMIC DNA]</scope>
    <source>
        <strain evidence="2 3">DSM 45610</strain>
    </source>
</reference>
<feature type="transmembrane region" description="Helical" evidence="1">
    <location>
        <begin position="21"/>
        <end position="43"/>
    </location>
</feature>
<dbReference type="EMBL" id="FNNQ01000006">
    <property type="protein sequence ID" value="SDW78759.1"/>
    <property type="molecule type" value="Genomic_DNA"/>
</dbReference>
<organism evidence="2 3">
    <name type="scientific">Marininema mesophilum</name>
    <dbReference type="NCBI Taxonomy" id="1048340"/>
    <lineage>
        <taxon>Bacteria</taxon>
        <taxon>Bacillati</taxon>
        <taxon>Bacillota</taxon>
        <taxon>Bacilli</taxon>
        <taxon>Bacillales</taxon>
        <taxon>Thermoactinomycetaceae</taxon>
        <taxon>Marininema</taxon>
    </lineage>
</organism>
<protein>
    <submittedName>
        <fullName evidence="2">Uncharacterized protein</fullName>
    </submittedName>
</protein>